<dbReference type="SMART" id="SM00369">
    <property type="entry name" value="LRR_TYP"/>
    <property type="match status" value="5"/>
</dbReference>
<evidence type="ECO:0000256" key="3">
    <source>
        <dbReference type="ARBA" id="ARBA00022737"/>
    </source>
</evidence>
<dbReference type="EMBL" id="QCYY01000705">
    <property type="protein sequence ID" value="ROT83277.1"/>
    <property type="molecule type" value="Genomic_DNA"/>
</dbReference>
<evidence type="ECO:0000256" key="2">
    <source>
        <dbReference type="ARBA" id="ARBA00022729"/>
    </source>
</evidence>
<gene>
    <name evidence="6" type="ORF">C7M84_023534</name>
</gene>
<dbReference type="GO" id="GO:0005886">
    <property type="term" value="C:plasma membrane"/>
    <property type="evidence" value="ECO:0007669"/>
    <property type="project" value="TreeGrafter"/>
</dbReference>
<evidence type="ECO:0000256" key="5">
    <source>
        <dbReference type="SAM" id="Phobius"/>
    </source>
</evidence>
<keyword evidence="7" id="KW-1185">Reference proteome</keyword>
<keyword evidence="3" id="KW-0677">Repeat</keyword>
<keyword evidence="5" id="KW-0812">Transmembrane</keyword>
<evidence type="ECO:0000256" key="1">
    <source>
        <dbReference type="ARBA" id="ARBA00022614"/>
    </source>
</evidence>
<feature type="transmembrane region" description="Helical" evidence="5">
    <location>
        <begin position="324"/>
        <end position="346"/>
    </location>
</feature>
<keyword evidence="5" id="KW-1133">Transmembrane helix</keyword>
<dbReference type="InterPro" id="IPR032675">
    <property type="entry name" value="LRR_dom_sf"/>
</dbReference>
<keyword evidence="2" id="KW-0732">Signal</keyword>
<evidence type="ECO:0000256" key="4">
    <source>
        <dbReference type="SAM" id="MobiDB-lite"/>
    </source>
</evidence>
<keyword evidence="1" id="KW-0433">Leucine-rich repeat</keyword>
<dbReference type="InterPro" id="IPR001611">
    <property type="entry name" value="Leu-rich_rpt"/>
</dbReference>
<feature type="region of interest" description="Disordered" evidence="4">
    <location>
        <begin position="493"/>
        <end position="571"/>
    </location>
</feature>
<evidence type="ECO:0000313" key="7">
    <source>
        <dbReference type="Proteomes" id="UP000283509"/>
    </source>
</evidence>
<protein>
    <submittedName>
        <fullName evidence="6">Uncharacterized protein</fullName>
    </submittedName>
</protein>
<accession>A0A3R7MI72</accession>
<organism evidence="6 7">
    <name type="scientific">Penaeus vannamei</name>
    <name type="common">Whiteleg shrimp</name>
    <name type="synonym">Litopenaeus vannamei</name>
    <dbReference type="NCBI Taxonomy" id="6689"/>
    <lineage>
        <taxon>Eukaryota</taxon>
        <taxon>Metazoa</taxon>
        <taxon>Ecdysozoa</taxon>
        <taxon>Arthropoda</taxon>
        <taxon>Crustacea</taxon>
        <taxon>Multicrustacea</taxon>
        <taxon>Malacostraca</taxon>
        <taxon>Eumalacostraca</taxon>
        <taxon>Eucarida</taxon>
        <taxon>Decapoda</taxon>
        <taxon>Dendrobranchiata</taxon>
        <taxon>Penaeoidea</taxon>
        <taxon>Penaeidae</taxon>
        <taxon>Penaeus</taxon>
    </lineage>
</organism>
<reference evidence="6 7" key="1">
    <citation type="submission" date="2018-04" db="EMBL/GenBank/DDBJ databases">
        <authorList>
            <person name="Zhang X."/>
            <person name="Yuan J."/>
            <person name="Li F."/>
            <person name="Xiang J."/>
        </authorList>
    </citation>
    <scope>NUCLEOTIDE SEQUENCE [LARGE SCALE GENOMIC DNA]</scope>
    <source>
        <tissue evidence="6">Muscle</tissue>
    </source>
</reference>
<dbReference type="PANTHER" id="PTHR24369">
    <property type="entry name" value="ANTIGEN BSP, PUTATIVE-RELATED"/>
    <property type="match status" value="1"/>
</dbReference>
<dbReference type="STRING" id="6689.A0A3R7MI72"/>
<dbReference type="Proteomes" id="UP000283509">
    <property type="component" value="Unassembled WGS sequence"/>
</dbReference>
<comment type="caution">
    <text evidence="6">The sequence shown here is derived from an EMBL/GenBank/DDBJ whole genome shotgun (WGS) entry which is preliminary data.</text>
</comment>
<name>A0A3R7MI72_PENVA</name>
<dbReference type="Pfam" id="PF13855">
    <property type="entry name" value="LRR_8"/>
    <property type="match status" value="2"/>
</dbReference>
<sequence length="571" mass="64394">MVTLRLVSSAYRTANCLDRCEFEIRNTDALVVYAEDILSFQRFFDPGRLGAAAQEVTSLHVICSKALLGETVTAFQASWAPLTSRLLRLHLQQCRIMSFSPQAFQEFQCLTSLVVDNRNEGSPFVSSHGGLRGLPSLASFTLTRVRLRYIGRDLFQNASKHNLLKVYLNHNYLTKVDEYTFCGMRRLSDLDLSHNRLSNNRVDFLACIPSLYLFNISNNSIRELEKSAFSRNPMLHVLDLSHNNFTSVNTLIDLVNNTKSLKKLYLSGNPLVCNLTSLSRLHHLASQADIHVVDWEVMLCLQNEEWVSVQDLLFPYGFRRLFRVWHVAVVVTVFLVCFCCCLGLRYHADHPEVASQTALWQVIHRCFVGAATRRHSQAMQTKLPQTNTCISILHCTEGEHLAGPRYEEVIGELKHKRSITVKDVGTQSPFAIKRETESNDDIANAIRSEEAQEVCQSTYISYKTQLEPDSQQNAQRPESAVLKVLDGLEASEGDLRQEGGARSPAEQECQSEERSNEVDFEDDLPLSTSADGRITSHPSPMYATREHGPANDTRTPPRPSVTVLKLPSLSY</sequence>
<dbReference type="InterPro" id="IPR050541">
    <property type="entry name" value="LRR_TM_domain-containing"/>
</dbReference>
<dbReference type="SUPFAM" id="SSF52058">
    <property type="entry name" value="L domain-like"/>
    <property type="match status" value="1"/>
</dbReference>
<dbReference type="InterPro" id="IPR003591">
    <property type="entry name" value="Leu-rich_rpt_typical-subtyp"/>
</dbReference>
<dbReference type="Gene3D" id="3.80.10.10">
    <property type="entry name" value="Ribonuclease Inhibitor"/>
    <property type="match status" value="1"/>
</dbReference>
<dbReference type="PROSITE" id="PS51450">
    <property type="entry name" value="LRR"/>
    <property type="match status" value="1"/>
</dbReference>
<reference evidence="6 7" key="2">
    <citation type="submission" date="2019-01" db="EMBL/GenBank/DDBJ databases">
        <title>The decoding of complex shrimp genome reveals the adaptation for benthos swimmer, frequently molting mechanism and breeding impact on genome.</title>
        <authorList>
            <person name="Sun Y."/>
            <person name="Gao Y."/>
            <person name="Yu Y."/>
        </authorList>
    </citation>
    <scope>NUCLEOTIDE SEQUENCE [LARGE SCALE GENOMIC DNA]</scope>
    <source>
        <tissue evidence="6">Muscle</tissue>
    </source>
</reference>
<dbReference type="PANTHER" id="PTHR24369:SF210">
    <property type="entry name" value="CHAOPTIN-RELATED"/>
    <property type="match status" value="1"/>
</dbReference>
<proteinExistence type="predicted"/>
<dbReference type="AlphaFoldDB" id="A0A3R7MI72"/>
<evidence type="ECO:0000313" key="6">
    <source>
        <dbReference type="EMBL" id="ROT83277.1"/>
    </source>
</evidence>
<keyword evidence="5" id="KW-0472">Membrane</keyword>